<dbReference type="EMBL" id="JAEFBK010000009">
    <property type="protein sequence ID" value="KAG7568577.1"/>
    <property type="molecule type" value="Genomic_DNA"/>
</dbReference>
<evidence type="ECO:0008006" key="4">
    <source>
        <dbReference type="Google" id="ProtNLM"/>
    </source>
</evidence>
<dbReference type="PANTHER" id="PTHR34270">
    <property type="entry name" value="PROTEIN RALF-LIKE 15-RELATED"/>
    <property type="match status" value="1"/>
</dbReference>
<keyword evidence="1" id="KW-0812">Transmembrane</keyword>
<evidence type="ECO:0000313" key="2">
    <source>
        <dbReference type="EMBL" id="KAG7568577.1"/>
    </source>
</evidence>
<keyword evidence="1" id="KW-1133">Transmembrane helix</keyword>
<dbReference type="Proteomes" id="UP000694240">
    <property type="component" value="Chromosome 9"/>
</dbReference>
<dbReference type="AlphaFoldDB" id="A0A8T2A4W0"/>
<organism evidence="2 3">
    <name type="scientific">Arabidopsis thaliana x Arabidopsis arenosa</name>
    <dbReference type="NCBI Taxonomy" id="1240361"/>
    <lineage>
        <taxon>Eukaryota</taxon>
        <taxon>Viridiplantae</taxon>
        <taxon>Streptophyta</taxon>
        <taxon>Embryophyta</taxon>
        <taxon>Tracheophyta</taxon>
        <taxon>Spermatophyta</taxon>
        <taxon>Magnoliopsida</taxon>
        <taxon>eudicotyledons</taxon>
        <taxon>Gunneridae</taxon>
        <taxon>Pentapetalae</taxon>
        <taxon>rosids</taxon>
        <taxon>malvids</taxon>
        <taxon>Brassicales</taxon>
        <taxon>Brassicaceae</taxon>
        <taxon>Camelineae</taxon>
        <taxon>Arabidopsis</taxon>
    </lineage>
</organism>
<sequence>MGMSKKLMRAIIIYVALIMVFFTFATLKTNAEDVISYEALKQDHAWGCSPKYPRLSCLKQKANP</sequence>
<protein>
    <recommendedName>
        <fullName evidence="4">Transmembrane protein</fullName>
    </recommendedName>
</protein>
<keyword evidence="1" id="KW-0472">Membrane</keyword>
<keyword evidence="3" id="KW-1185">Reference proteome</keyword>
<dbReference type="PANTHER" id="PTHR34270:SF12">
    <property type="entry name" value="PROTEIN RALF-LIKE 15-RELATED"/>
    <property type="match status" value="1"/>
</dbReference>
<name>A0A8T2A4W0_9BRAS</name>
<comment type="caution">
    <text evidence="2">The sequence shown here is derived from an EMBL/GenBank/DDBJ whole genome shotgun (WGS) entry which is preliminary data.</text>
</comment>
<gene>
    <name evidence="2" type="ORF">ISN45_Aa04g013910</name>
</gene>
<evidence type="ECO:0000313" key="3">
    <source>
        <dbReference type="Proteomes" id="UP000694240"/>
    </source>
</evidence>
<proteinExistence type="predicted"/>
<reference evidence="2 3" key="1">
    <citation type="submission" date="2020-12" db="EMBL/GenBank/DDBJ databases">
        <title>Concerted genomic and epigenomic changes stabilize Arabidopsis allopolyploids.</title>
        <authorList>
            <person name="Chen Z."/>
        </authorList>
    </citation>
    <scope>NUCLEOTIDE SEQUENCE [LARGE SCALE GENOMIC DNA]</scope>
    <source>
        <strain evidence="2">Allo738</strain>
        <tissue evidence="2">Leaf</tissue>
    </source>
</reference>
<evidence type="ECO:0000256" key="1">
    <source>
        <dbReference type="SAM" id="Phobius"/>
    </source>
</evidence>
<accession>A0A8T2A4W0</accession>
<feature type="transmembrane region" description="Helical" evidence="1">
    <location>
        <begin position="7"/>
        <end position="27"/>
    </location>
</feature>